<reference evidence="1 2" key="1">
    <citation type="submission" date="2019-05" db="EMBL/GenBank/DDBJ databases">
        <title>Draft genome sequence of Nonomuraea turkmeniaca DSM 43926.</title>
        <authorList>
            <person name="Saricaoglu S."/>
            <person name="Isik K."/>
        </authorList>
    </citation>
    <scope>NUCLEOTIDE SEQUENCE [LARGE SCALE GENOMIC DNA]</scope>
    <source>
        <strain evidence="1 2">DSM 43926</strain>
    </source>
</reference>
<gene>
    <name evidence="1" type="ORF">ETD86_45855</name>
</gene>
<keyword evidence="2" id="KW-1185">Reference proteome</keyword>
<name>A0A5S4EYT6_9ACTN</name>
<protein>
    <submittedName>
        <fullName evidence="1">Uncharacterized protein</fullName>
    </submittedName>
</protein>
<evidence type="ECO:0000313" key="1">
    <source>
        <dbReference type="EMBL" id="TMR08901.1"/>
    </source>
</evidence>
<dbReference type="EMBL" id="VCKY01000264">
    <property type="protein sequence ID" value="TMR08901.1"/>
    <property type="molecule type" value="Genomic_DNA"/>
</dbReference>
<sequence>MLTEQHIRERLRAHPCAAGTVRERRGVVAVYGLQLAAGEQAWRPGAPDPHCGPAYVIYEAHSSADGAVTSWVAARAGQFRDERLAVAVAARLRAAGLTAQLRPVGGPGVDHAGRFVVMEVLVVADEALLDLATRSNEGGAGSANPGWPSN</sequence>
<dbReference type="AlphaFoldDB" id="A0A5S4EYT6"/>
<organism evidence="1 2">
    <name type="scientific">Nonomuraea turkmeniaca</name>
    <dbReference type="NCBI Taxonomy" id="103838"/>
    <lineage>
        <taxon>Bacteria</taxon>
        <taxon>Bacillati</taxon>
        <taxon>Actinomycetota</taxon>
        <taxon>Actinomycetes</taxon>
        <taxon>Streptosporangiales</taxon>
        <taxon>Streptosporangiaceae</taxon>
        <taxon>Nonomuraea</taxon>
    </lineage>
</organism>
<comment type="caution">
    <text evidence="1">The sequence shown here is derived from an EMBL/GenBank/DDBJ whole genome shotgun (WGS) entry which is preliminary data.</text>
</comment>
<dbReference type="RefSeq" id="WP_138672911.1">
    <property type="nucleotide sequence ID" value="NZ_VCKY01000264.1"/>
</dbReference>
<evidence type="ECO:0000313" key="2">
    <source>
        <dbReference type="Proteomes" id="UP000309128"/>
    </source>
</evidence>
<proteinExistence type="predicted"/>
<accession>A0A5S4EYT6</accession>
<dbReference type="Proteomes" id="UP000309128">
    <property type="component" value="Unassembled WGS sequence"/>
</dbReference>